<proteinExistence type="predicted"/>
<evidence type="ECO:0000313" key="1">
    <source>
        <dbReference type="EMBL" id="MFD1648027.1"/>
    </source>
</evidence>
<sequence>MENRAQAFWNETKLTQGNDFAVSGGLCWQLPDSDAPVLSVSGGPSGFSSVLAQPIGTNRTIALTIKESPEPGIYTFTPATADDELEIRLEFAEEPFPEPQMHTLNLSSELRGVEVGDDIVVGLRKDGVEQPAVKEIQGTAIAVVDSSGAVPNPSQPFIDYSESPVVSVLIDFSGQASVERNNLKILPLISHRLNPPSGPQGTVDVFGTSKPFSIQWEGKSDTPALSVEYVRVDPQAAESWTVRNESLPEIHFSPLTELSLPQRVKQLKSAIDQASELSLSEDVLRKLASAVDGEVPPVEVTVRYESSKSDQILTKTGTLESVASFYYADRNRACHQIRFVDKKLHYLLLDSHADAASPVGLYSKSYARHWDTDLGGVRSIEIS</sequence>
<accession>A0ABD6DRJ3</accession>
<dbReference type="AlphaFoldDB" id="A0ABD6DRJ3"/>
<keyword evidence="2" id="KW-1185">Reference proteome</keyword>
<protein>
    <submittedName>
        <fullName evidence="1">Uncharacterized protein</fullName>
    </submittedName>
</protein>
<dbReference type="EMBL" id="JBHUDO010000004">
    <property type="protein sequence ID" value="MFD1648027.1"/>
    <property type="molecule type" value="Genomic_DNA"/>
</dbReference>
<reference evidence="1 2" key="1">
    <citation type="journal article" date="2019" name="Int. J. Syst. Evol. Microbiol.">
        <title>The Global Catalogue of Microorganisms (GCM) 10K type strain sequencing project: providing services to taxonomists for standard genome sequencing and annotation.</title>
        <authorList>
            <consortium name="The Broad Institute Genomics Platform"/>
            <consortium name="The Broad Institute Genome Sequencing Center for Infectious Disease"/>
            <person name="Wu L."/>
            <person name="Ma J."/>
        </authorList>
    </citation>
    <scope>NUCLEOTIDE SEQUENCE [LARGE SCALE GENOMIC DNA]</scope>
    <source>
        <strain evidence="1 2">CGMCC 1.10390</strain>
    </source>
</reference>
<dbReference type="Proteomes" id="UP001597034">
    <property type="component" value="Unassembled WGS sequence"/>
</dbReference>
<gene>
    <name evidence="1" type="ORF">ACFSBL_20285</name>
</gene>
<evidence type="ECO:0000313" key="2">
    <source>
        <dbReference type="Proteomes" id="UP001597034"/>
    </source>
</evidence>
<dbReference type="RefSeq" id="WP_256401500.1">
    <property type="nucleotide sequence ID" value="NZ_JANHJR010000004.1"/>
</dbReference>
<comment type="caution">
    <text evidence="1">The sequence shown here is derived from an EMBL/GenBank/DDBJ whole genome shotgun (WGS) entry which is preliminary data.</text>
</comment>
<name>A0ABD6DRJ3_9EURY</name>
<organism evidence="1 2">
    <name type="scientific">Haloarchaeobius litoreus</name>
    <dbReference type="NCBI Taxonomy" id="755306"/>
    <lineage>
        <taxon>Archaea</taxon>
        <taxon>Methanobacteriati</taxon>
        <taxon>Methanobacteriota</taxon>
        <taxon>Stenosarchaea group</taxon>
        <taxon>Halobacteria</taxon>
        <taxon>Halobacteriales</taxon>
        <taxon>Halorubellaceae</taxon>
        <taxon>Haloarchaeobius</taxon>
    </lineage>
</organism>